<dbReference type="Pfam" id="PF05175">
    <property type="entry name" value="MTS"/>
    <property type="match status" value="1"/>
</dbReference>
<dbReference type="GO" id="GO:0032259">
    <property type="term" value="P:methylation"/>
    <property type="evidence" value="ECO:0007669"/>
    <property type="project" value="UniProtKB-KW"/>
</dbReference>
<dbReference type="EC" id="2.1.1.297" evidence="5"/>
<dbReference type="Proteomes" id="UP000647416">
    <property type="component" value="Unassembled WGS sequence"/>
</dbReference>
<dbReference type="InterPro" id="IPR050320">
    <property type="entry name" value="N5-glutamine_MTase"/>
</dbReference>
<feature type="binding site" evidence="5">
    <location>
        <position position="152"/>
    </location>
    <ligand>
        <name>S-adenosyl-L-methionine</name>
        <dbReference type="ChEBI" id="CHEBI:59789"/>
    </ligand>
</feature>
<keyword evidence="2 5" id="KW-0808">Transferase</keyword>
<dbReference type="GO" id="GO:0102559">
    <property type="term" value="F:peptide chain release factor N(5)-glutamine methyltransferase activity"/>
    <property type="evidence" value="ECO:0007669"/>
    <property type="project" value="UniProtKB-EC"/>
</dbReference>
<dbReference type="NCBIfam" id="TIGR03534">
    <property type="entry name" value="RF_mod_PrmC"/>
    <property type="match status" value="1"/>
</dbReference>
<reference evidence="8" key="1">
    <citation type="submission" date="2020-08" db="EMBL/GenBank/DDBJ databases">
        <title>Genome public.</title>
        <authorList>
            <person name="Liu C."/>
            <person name="Sun Q."/>
        </authorList>
    </citation>
    <scope>NUCLEOTIDE SEQUENCE</scope>
    <source>
        <strain evidence="8">NSJ-50</strain>
    </source>
</reference>
<evidence type="ECO:0000259" key="6">
    <source>
        <dbReference type="Pfam" id="PF05175"/>
    </source>
</evidence>
<dbReference type="HAMAP" id="MF_02126">
    <property type="entry name" value="RF_methyltr_PrmC"/>
    <property type="match status" value="1"/>
</dbReference>
<evidence type="ECO:0000256" key="5">
    <source>
        <dbReference type="HAMAP-Rule" id="MF_02126"/>
    </source>
</evidence>
<dbReference type="InterPro" id="IPR040758">
    <property type="entry name" value="PrmC_N"/>
</dbReference>
<keyword evidence="3 5" id="KW-0949">S-adenosyl-L-methionine</keyword>
<dbReference type="InterPro" id="IPR029063">
    <property type="entry name" value="SAM-dependent_MTases_sf"/>
</dbReference>
<evidence type="ECO:0000313" key="9">
    <source>
        <dbReference type="Proteomes" id="UP000647416"/>
    </source>
</evidence>
<comment type="caution">
    <text evidence="5">Lacks conserved residue(s) required for the propagation of feature annotation.</text>
</comment>
<dbReference type="PROSITE" id="PS00092">
    <property type="entry name" value="N6_MTASE"/>
    <property type="match status" value="1"/>
</dbReference>
<dbReference type="Gene3D" id="1.10.8.10">
    <property type="entry name" value="DNA helicase RuvA subunit, C-terminal domain"/>
    <property type="match status" value="1"/>
</dbReference>
<dbReference type="EMBL" id="JACRTE010000005">
    <property type="protein sequence ID" value="MBC8596445.1"/>
    <property type="molecule type" value="Genomic_DNA"/>
</dbReference>
<dbReference type="InterPro" id="IPR004556">
    <property type="entry name" value="HemK-like"/>
</dbReference>
<feature type="binding site" evidence="5">
    <location>
        <position position="201"/>
    </location>
    <ligand>
        <name>S-adenosyl-L-methionine</name>
        <dbReference type="ChEBI" id="CHEBI:59789"/>
    </ligand>
</feature>
<gene>
    <name evidence="5 8" type="primary">prmC</name>
    <name evidence="8" type="ORF">H8706_06140</name>
</gene>
<dbReference type="SUPFAM" id="SSF53335">
    <property type="entry name" value="S-adenosyl-L-methionine-dependent methyltransferases"/>
    <property type="match status" value="1"/>
</dbReference>
<dbReference type="GO" id="GO:0003676">
    <property type="term" value="F:nucleic acid binding"/>
    <property type="evidence" value="ECO:0007669"/>
    <property type="project" value="InterPro"/>
</dbReference>
<dbReference type="RefSeq" id="WP_262431917.1">
    <property type="nucleotide sequence ID" value="NZ_JACRTE010000005.1"/>
</dbReference>
<feature type="domain" description="Release factor glutamine methyltransferase N-terminal" evidence="7">
    <location>
        <begin position="21"/>
        <end position="86"/>
    </location>
</feature>
<dbReference type="InterPro" id="IPR007848">
    <property type="entry name" value="Small_mtfrase_dom"/>
</dbReference>
<dbReference type="PANTHER" id="PTHR18895:SF74">
    <property type="entry name" value="MTRF1L RELEASE FACTOR GLUTAMINE METHYLTRANSFERASE"/>
    <property type="match status" value="1"/>
</dbReference>
<evidence type="ECO:0000313" key="8">
    <source>
        <dbReference type="EMBL" id="MBC8596445.1"/>
    </source>
</evidence>
<accession>A0A926ITC9</accession>
<evidence type="ECO:0000259" key="7">
    <source>
        <dbReference type="Pfam" id="PF17827"/>
    </source>
</evidence>
<dbReference type="AlphaFoldDB" id="A0A926ITC9"/>
<comment type="similarity">
    <text evidence="5">Belongs to the protein N5-glutamine methyltransferase family. PrmC subfamily.</text>
</comment>
<evidence type="ECO:0000256" key="1">
    <source>
        <dbReference type="ARBA" id="ARBA00022603"/>
    </source>
</evidence>
<dbReference type="Pfam" id="PF17827">
    <property type="entry name" value="PrmC_N"/>
    <property type="match status" value="1"/>
</dbReference>
<dbReference type="PANTHER" id="PTHR18895">
    <property type="entry name" value="HEMK METHYLTRANSFERASE"/>
    <property type="match status" value="1"/>
</dbReference>
<keyword evidence="9" id="KW-1185">Reference proteome</keyword>
<name>A0A926ITC9_9FIRM</name>
<keyword evidence="1 5" id="KW-0489">Methyltransferase</keyword>
<comment type="caution">
    <text evidence="8">The sequence shown here is derived from an EMBL/GenBank/DDBJ whole genome shotgun (WGS) entry which is preliminary data.</text>
</comment>
<dbReference type="Gene3D" id="3.40.50.150">
    <property type="entry name" value="Vaccinia Virus protein VP39"/>
    <property type="match status" value="1"/>
</dbReference>
<evidence type="ECO:0000256" key="2">
    <source>
        <dbReference type="ARBA" id="ARBA00022679"/>
    </source>
</evidence>
<dbReference type="CDD" id="cd02440">
    <property type="entry name" value="AdoMet_MTases"/>
    <property type="match status" value="1"/>
</dbReference>
<evidence type="ECO:0000256" key="4">
    <source>
        <dbReference type="ARBA" id="ARBA00048391"/>
    </source>
</evidence>
<comment type="function">
    <text evidence="5">Methylates the class 1 translation termination release factors RF1/PrfA and RF2/PrfB on the glutamine residue of the universally conserved GGQ motif.</text>
</comment>
<proteinExistence type="inferred from homology"/>
<feature type="binding site" evidence="5">
    <location>
        <begin position="201"/>
        <end position="204"/>
    </location>
    <ligand>
        <name>substrate</name>
    </ligand>
</feature>
<sequence>MVENNLNFDKNSTIGELKFCAQKMLLQCGIERPQTDVTAMLKHILKCDEIYLVTHKNNILPTEKFAQFKDFLEKRKNDVPLGYILGEKEFMSLKFCVDENTLIPRPDTETVVEEVIARTKTGDKILDLCTGSGAIGISCAKYTSAQCVVCVDKFEKTLAVAEKNARINGVSDVCEFIRLDVLENLSDLKKAYGKFDICVSNPPYIETDEIEKLDKTVKNYEPKSALDGGKDGHLFYRKIVADAEFFLKKGGILAFEIGFDQADAVKSLMTEKFENTVVKRDLGGNDRAVIGILR</sequence>
<feature type="domain" description="Methyltransferase small" evidence="6">
    <location>
        <begin position="120"/>
        <end position="209"/>
    </location>
</feature>
<dbReference type="InterPro" id="IPR019874">
    <property type="entry name" value="RF_methyltr_PrmC"/>
</dbReference>
<organism evidence="8 9">
    <name type="scientific">Qingrenia yutianensis</name>
    <dbReference type="NCBI Taxonomy" id="2763676"/>
    <lineage>
        <taxon>Bacteria</taxon>
        <taxon>Bacillati</taxon>
        <taxon>Bacillota</taxon>
        <taxon>Clostridia</taxon>
        <taxon>Eubacteriales</taxon>
        <taxon>Oscillospiraceae</taxon>
        <taxon>Qingrenia</taxon>
    </lineage>
</organism>
<dbReference type="NCBIfam" id="TIGR00536">
    <property type="entry name" value="hemK_fam"/>
    <property type="match status" value="1"/>
</dbReference>
<protein>
    <recommendedName>
        <fullName evidence="5">Release factor glutamine methyltransferase</fullName>
        <shortName evidence="5">RF MTase</shortName>
        <ecNumber evidence="5">2.1.1.297</ecNumber>
    </recommendedName>
    <alternativeName>
        <fullName evidence="5">N5-glutamine methyltransferase PrmC</fullName>
    </alternativeName>
    <alternativeName>
        <fullName evidence="5">Protein-(glutamine-N5) MTase PrmC</fullName>
    </alternativeName>
    <alternativeName>
        <fullName evidence="5">Protein-glutamine N-methyltransferase PrmC</fullName>
    </alternativeName>
</protein>
<evidence type="ECO:0000256" key="3">
    <source>
        <dbReference type="ARBA" id="ARBA00022691"/>
    </source>
</evidence>
<dbReference type="InterPro" id="IPR002052">
    <property type="entry name" value="DNA_methylase_N6_adenine_CS"/>
</dbReference>
<comment type="catalytic activity">
    <reaction evidence="4 5">
        <text>L-glutaminyl-[peptide chain release factor] + S-adenosyl-L-methionine = N(5)-methyl-L-glutaminyl-[peptide chain release factor] + S-adenosyl-L-homocysteine + H(+)</text>
        <dbReference type="Rhea" id="RHEA:42896"/>
        <dbReference type="Rhea" id="RHEA-COMP:10271"/>
        <dbReference type="Rhea" id="RHEA-COMP:10272"/>
        <dbReference type="ChEBI" id="CHEBI:15378"/>
        <dbReference type="ChEBI" id="CHEBI:30011"/>
        <dbReference type="ChEBI" id="CHEBI:57856"/>
        <dbReference type="ChEBI" id="CHEBI:59789"/>
        <dbReference type="ChEBI" id="CHEBI:61891"/>
        <dbReference type="EC" id="2.1.1.297"/>
    </reaction>
</comment>